<dbReference type="Pfam" id="PF01717">
    <property type="entry name" value="Meth_synt_2"/>
    <property type="match status" value="1"/>
</dbReference>
<dbReference type="GO" id="GO:0009086">
    <property type="term" value="P:methionine biosynthetic process"/>
    <property type="evidence" value="ECO:0007669"/>
    <property type="project" value="InterPro"/>
</dbReference>
<reference evidence="2 3" key="1">
    <citation type="journal article" date="2019" name="Sci. Rep.">
        <title>Colletotrichum shisoi sp. nov., an anthracnose pathogen of Perilla frutescens in Japan: molecular phylogenetic, morphological and genomic evidence.</title>
        <authorList>
            <person name="Gan P."/>
            <person name="Tsushima A."/>
            <person name="Hiroyama R."/>
            <person name="Narusaka M."/>
            <person name="Takano Y."/>
            <person name="Narusaka Y."/>
            <person name="Kawaradani M."/>
            <person name="Damm U."/>
            <person name="Shirasu K."/>
        </authorList>
    </citation>
    <scope>NUCLEOTIDE SEQUENCE [LARGE SCALE GENOMIC DNA]</scope>
    <source>
        <strain evidence="2 3">PG-2018a</strain>
    </source>
</reference>
<dbReference type="CDD" id="cd03311">
    <property type="entry name" value="CIMS_C_terminal_like"/>
    <property type="match status" value="1"/>
</dbReference>
<accession>A0A5Q4BY00</accession>
<keyword evidence="3" id="KW-1185">Reference proteome</keyword>
<evidence type="ECO:0000259" key="1">
    <source>
        <dbReference type="Pfam" id="PF01717"/>
    </source>
</evidence>
<organism evidence="2 3">
    <name type="scientific">Colletotrichum shisoi</name>
    <dbReference type="NCBI Taxonomy" id="2078593"/>
    <lineage>
        <taxon>Eukaryota</taxon>
        <taxon>Fungi</taxon>
        <taxon>Dikarya</taxon>
        <taxon>Ascomycota</taxon>
        <taxon>Pezizomycotina</taxon>
        <taxon>Sordariomycetes</taxon>
        <taxon>Hypocreomycetidae</taxon>
        <taxon>Glomerellales</taxon>
        <taxon>Glomerellaceae</taxon>
        <taxon>Colletotrichum</taxon>
        <taxon>Colletotrichum destructivum species complex</taxon>
    </lineage>
</organism>
<feature type="domain" description="Cobalamin-independent methionine synthase MetE C-terminal/archaeal" evidence="1">
    <location>
        <begin position="195"/>
        <end position="391"/>
    </location>
</feature>
<dbReference type="Gene3D" id="3.20.20.210">
    <property type="match status" value="1"/>
</dbReference>
<sequence length="415" mass="46839">MQFLAPSVQKELMAAKNHQKPPFRAEHMGSLLRPKALSEKRIALDGSKAVEIAADEELNRLEEEGVRAIVKTQQDLGFRAVNDGEYRRHQFWGNFFPGLEGFEEIDAPSWDIFRTYVPDTAALVESDHKPGESIVCTGKIKHMGSTYLREWGFLKSNIPPGRVKEAKLTLPAPESYHLRYQTGHAYPKDVYANDREYFADIAKAYRTELDVLYGHGVRNVTIDDSNLAYFCSEKMLQGFKDVGEDWDALLRSYIRLYNDCISSRPADMHLGIHLCRGNSAYSRNLSEGSYGRVASRLFNDIDADTYFLEYDTDRAGGFEPLRALPAHKNVVLGVVTTKFAELEDLETLRGRVFQAAEFVAEGAGQTREQALSRIGVSPQCGFASHHLDNSISHEDMVNKLKLVRRLAESIWPSEP</sequence>
<dbReference type="OrthoDB" id="7772923at2759"/>
<dbReference type="AlphaFoldDB" id="A0A5Q4BY00"/>
<protein>
    <recommendedName>
        <fullName evidence="1">Cobalamin-independent methionine synthase MetE C-terminal/archaeal domain-containing protein</fullName>
    </recommendedName>
</protein>
<dbReference type="EMBL" id="PUHP01000214">
    <property type="protein sequence ID" value="TQN71962.1"/>
    <property type="molecule type" value="Genomic_DNA"/>
</dbReference>
<evidence type="ECO:0000313" key="2">
    <source>
        <dbReference type="EMBL" id="TQN71962.1"/>
    </source>
</evidence>
<dbReference type="PANTHER" id="PTHR43844">
    <property type="entry name" value="METHIONINE SYNTHASE"/>
    <property type="match status" value="1"/>
</dbReference>
<evidence type="ECO:0000313" key="3">
    <source>
        <dbReference type="Proteomes" id="UP000326340"/>
    </source>
</evidence>
<proteinExistence type="predicted"/>
<name>A0A5Q4BY00_9PEZI</name>
<dbReference type="InterPro" id="IPR002629">
    <property type="entry name" value="Met_Synth_C/arc"/>
</dbReference>
<gene>
    <name evidence="2" type="ORF">CSHISOI_03560</name>
</gene>
<dbReference type="SUPFAM" id="SSF51726">
    <property type="entry name" value="UROD/MetE-like"/>
    <property type="match status" value="1"/>
</dbReference>
<comment type="caution">
    <text evidence="2">The sequence shown here is derived from an EMBL/GenBank/DDBJ whole genome shotgun (WGS) entry which is preliminary data.</text>
</comment>
<dbReference type="GO" id="GO:0008270">
    <property type="term" value="F:zinc ion binding"/>
    <property type="evidence" value="ECO:0007669"/>
    <property type="project" value="InterPro"/>
</dbReference>
<dbReference type="Proteomes" id="UP000326340">
    <property type="component" value="Unassembled WGS sequence"/>
</dbReference>
<dbReference type="PANTHER" id="PTHR43844:SF2">
    <property type="entry name" value="SYNTHASE, VITAMIN-B12 INDEPENDENT, PUTATIVE (AFU_ORTHOLOGUE AFUA_3G12060)-RELATED"/>
    <property type="match status" value="1"/>
</dbReference>
<dbReference type="GO" id="GO:0003871">
    <property type="term" value="F:5-methyltetrahydropteroyltriglutamate-homocysteine S-methyltransferase activity"/>
    <property type="evidence" value="ECO:0007669"/>
    <property type="project" value="InterPro"/>
</dbReference>
<dbReference type="InterPro" id="IPR038071">
    <property type="entry name" value="UROD/MetE-like_sf"/>
</dbReference>